<dbReference type="InParanoid" id="A0A6J1X1R7"/>
<evidence type="ECO:0000313" key="2">
    <source>
        <dbReference type="Proteomes" id="UP001652740"/>
    </source>
</evidence>
<sequence length="353" mass="40754">MITFRRFYHVSTTLYSFKKLGIKLSKMVNPKNKKQYYPLLPMESSIMPSIKSLTKTQREPGKQGVRRVAMLNKIFMKQITDIMSTGTVSMDIVGRGIEISKVQITPDLQTVNVYWVCKGDSTDDETESTLKKIAGVLRHELSTLRVMGEVPYIVFVKDKQEALITDLDRRLAIADYGEDYQTTELGHLLKTEFTLDTKLSPEMKAKIKQLEDESPLSQEPIPEMTHNVYGLDHAKIMSRLLATRKRSKDAWSNLDSDNAIISYRTSEYKPSELDTDQQRQQLADFLQKRKIEQNKLHKQLRKSEAWQLSDVQGDDDDEDAYEEFEDEDDYYNDAEDIYNDSSIPPEKNTHTSV</sequence>
<gene>
    <name evidence="3" type="primary">LOC113521853</name>
</gene>
<dbReference type="InterPro" id="IPR039212">
    <property type="entry name" value="RBFA_mitochondrial"/>
</dbReference>
<dbReference type="Gene3D" id="3.30.300.20">
    <property type="match status" value="1"/>
</dbReference>
<reference evidence="3" key="1">
    <citation type="submission" date="2025-08" db="UniProtKB">
        <authorList>
            <consortium name="RefSeq"/>
        </authorList>
    </citation>
    <scope>IDENTIFICATION</scope>
    <source>
        <tissue evidence="3">Whole larvae</tissue>
    </source>
</reference>
<protein>
    <submittedName>
        <fullName evidence="3">Ribosome-binding factor A, mitochondrial</fullName>
    </submittedName>
</protein>
<dbReference type="InterPro" id="IPR015946">
    <property type="entry name" value="KH_dom-like_a/b"/>
</dbReference>
<dbReference type="Pfam" id="PF02033">
    <property type="entry name" value="RBFA"/>
    <property type="match status" value="1"/>
</dbReference>
<dbReference type="OrthoDB" id="418445at2759"/>
<dbReference type="KEGG" id="gmw:113521853"/>
<dbReference type="Proteomes" id="UP001652740">
    <property type="component" value="Unplaced"/>
</dbReference>
<name>A0A6J1X1R7_GALME</name>
<dbReference type="FunCoup" id="A0A6J1X1R7">
    <property type="interactions" value="434"/>
</dbReference>
<dbReference type="PANTHER" id="PTHR14725:SF0">
    <property type="entry name" value="RIBOSOME-BINDING FACTOR A, MITOCHONDRIAL-RELATED"/>
    <property type="match status" value="1"/>
</dbReference>
<dbReference type="InterPro" id="IPR023799">
    <property type="entry name" value="RbfA_dom_sf"/>
</dbReference>
<keyword evidence="2" id="KW-1185">Reference proteome</keyword>
<dbReference type="AlphaFoldDB" id="A0A6J1X1R7"/>
<dbReference type="GO" id="GO:0006364">
    <property type="term" value="P:rRNA processing"/>
    <property type="evidence" value="ECO:0007669"/>
    <property type="project" value="InterPro"/>
</dbReference>
<dbReference type="SUPFAM" id="SSF89919">
    <property type="entry name" value="Ribosome-binding factor A, RbfA"/>
    <property type="match status" value="1"/>
</dbReference>
<proteinExistence type="predicted"/>
<dbReference type="InterPro" id="IPR000238">
    <property type="entry name" value="RbfA"/>
</dbReference>
<organism evidence="2 3">
    <name type="scientific">Galleria mellonella</name>
    <name type="common">Greater wax moth</name>
    <dbReference type="NCBI Taxonomy" id="7137"/>
    <lineage>
        <taxon>Eukaryota</taxon>
        <taxon>Metazoa</taxon>
        <taxon>Ecdysozoa</taxon>
        <taxon>Arthropoda</taxon>
        <taxon>Hexapoda</taxon>
        <taxon>Insecta</taxon>
        <taxon>Pterygota</taxon>
        <taxon>Neoptera</taxon>
        <taxon>Endopterygota</taxon>
        <taxon>Lepidoptera</taxon>
        <taxon>Glossata</taxon>
        <taxon>Ditrysia</taxon>
        <taxon>Pyraloidea</taxon>
        <taxon>Pyralidae</taxon>
        <taxon>Galleriinae</taxon>
        <taxon>Galleria</taxon>
    </lineage>
</organism>
<feature type="region of interest" description="Disordered" evidence="1">
    <location>
        <begin position="302"/>
        <end position="353"/>
    </location>
</feature>
<dbReference type="RefSeq" id="XP_026763310.1">
    <property type="nucleotide sequence ID" value="XM_026907509.3"/>
</dbReference>
<evidence type="ECO:0000256" key="1">
    <source>
        <dbReference type="SAM" id="MobiDB-lite"/>
    </source>
</evidence>
<evidence type="ECO:0000313" key="3">
    <source>
        <dbReference type="RefSeq" id="XP_026763310.1"/>
    </source>
</evidence>
<accession>A0A6J1X1R7</accession>
<dbReference type="PANTHER" id="PTHR14725">
    <property type="entry name" value="RIBOSOME-BINDING FACTOR A, MITOCHONDRIAL-RELATED"/>
    <property type="match status" value="1"/>
</dbReference>
<dbReference type="GeneID" id="113521853"/>
<feature type="compositionally biased region" description="Acidic residues" evidence="1">
    <location>
        <begin position="312"/>
        <end position="338"/>
    </location>
</feature>